<dbReference type="NCBIfam" id="TIGR02664">
    <property type="entry name" value="nitr_red_assoc"/>
    <property type="match status" value="1"/>
</dbReference>
<accession>A0AAV3X131</accession>
<gene>
    <name evidence="1" type="ORF">MiSe_02220</name>
</gene>
<dbReference type="RefSeq" id="WP_226573029.1">
    <property type="nucleotide sequence ID" value="NZ_BLAY01000002.1"/>
</dbReference>
<evidence type="ECO:0000313" key="2">
    <source>
        <dbReference type="Proteomes" id="UP001050975"/>
    </source>
</evidence>
<reference evidence="1" key="1">
    <citation type="submission" date="2019-10" db="EMBL/GenBank/DDBJ databases">
        <title>Draft genome sequece of Microseira wollei NIES-4236.</title>
        <authorList>
            <person name="Yamaguchi H."/>
            <person name="Suzuki S."/>
            <person name="Kawachi M."/>
        </authorList>
    </citation>
    <scope>NUCLEOTIDE SEQUENCE</scope>
    <source>
        <strain evidence="1">NIES-4236</strain>
    </source>
</reference>
<name>A0AAV3X131_9CYAN</name>
<dbReference type="Pfam" id="PF09655">
    <property type="entry name" value="Nitr_red_assoc"/>
    <property type="match status" value="1"/>
</dbReference>
<dbReference type="InterPro" id="IPR013481">
    <property type="entry name" value="NarM"/>
</dbReference>
<organism evidence="1 2">
    <name type="scientific">Microseira wollei NIES-4236</name>
    <dbReference type="NCBI Taxonomy" id="2530354"/>
    <lineage>
        <taxon>Bacteria</taxon>
        <taxon>Bacillati</taxon>
        <taxon>Cyanobacteriota</taxon>
        <taxon>Cyanophyceae</taxon>
        <taxon>Oscillatoriophycideae</taxon>
        <taxon>Aerosakkonematales</taxon>
        <taxon>Aerosakkonemataceae</taxon>
        <taxon>Microseira</taxon>
    </lineage>
</organism>
<comment type="caution">
    <text evidence="1">The sequence shown here is derived from an EMBL/GenBank/DDBJ whole genome shotgun (WGS) entry which is preliminary data.</text>
</comment>
<dbReference type="AlphaFoldDB" id="A0AAV3X131"/>
<proteinExistence type="predicted"/>
<protein>
    <recommendedName>
        <fullName evidence="3">Nitrate reductase associated protein</fullName>
    </recommendedName>
</protein>
<evidence type="ECO:0000313" key="1">
    <source>
        <dbReference type="EMBL" id="GET35480.1"/>
    </source>
</evidence>
<dbReference type="Proteomes" id="UP001050975">
    <property type="component" value="Unassembled WGS sequence"/>
</dbReference>
<dbReference type="EMBL" id="BLAY01000002">
    <property type="protein sequence ID" value="GET35480.1"/>
    <property type="molecule type" value="Genomic_DNA"/>
</dbReference>
<sequence>MTFFQFEADFVESLRCIPMQVRYKLDTCGVKLKLPDWNRFSKVERQQLVELPCETETEVQTYREMVHQLVAEHGSDRPSDLPIDPTPEWHNSEVVPASVQAQSNSFGISLNSEQWASLTPLQRFALIKLSRSNHENRNFLPALKEFELA</sequence>
<evidence type="ECO:0008006" key="3">
    <source>
        <dbReference type="Google" id="ProtNLM"/>
    </source>
</evidence>
<keyword evidence="2" id="KW-1185">Reference proteome</keyword>